<evidence type="ECO:0000313" key="3">
    <source>
        <dbReference type="Proteomes" id="UP000235388"/>
    </source>
</evidence>
<organism evidence="2 3">
    <name type="scientific">Puccinia coronata f. sp. avenae</name>
    <dbReference type="NCBI Taxonomy" id="200324"/>
    <lineage>
        <taxon>Eukaryota</taxon>
        <taxon>Fungi</taxon>
        <taxon>Dikarya</taxon>
        <taxon>Basidiomycota</taxon>
        <taxon>Pucciniomycotina</taxon>
        <taxon>Pucciniomycetes</taxon>
        <taxon>Pucciniales</taxon>
        <taxon>Pucciniaceae</taxon>
        <taxon>Puccinia</taxon>
    </lineage>
</organism>
<gene>
    <name evidence="2" type="ORF">PCANC_04567</name>
</gene>
<accession>A0A2N5W0F1</accession>
<keyword evidence="3" id="KW-1185">Reference proteome</keyword>
<dbReference type="Proteomes" id="UP000235388">
    <property type="component" value="Unassembled WGS sequence"/>
</dbReference>
<sequence>MKPEAAAPAPAPRAPPIETNANSTNARLSPDAPGTHTIGNYLVFSDCDAAEVQEILVILRNSGFKSYRSFGLPHMDNLSLLKLGLTLGLILGLRDNVMDFHVHLKQQNQRVM</sequence>
<evidence type="ECO:0000256" key="1">
    <source>
        <dbReference type="SAM" id="MobiDB-lite"/>
    </source>
</evidence>
<dbReference type="AlphaFoldDB" id="A0A2N5W0F1"/>
<proteinExistence type="predicted"/>
<protein>
    <submittedName>
        <fullName evidence="2">Uncharacterized protein</fullName>
    </submittedName>
</protein>
<evidence type="ECO:0000313" key="2">
    <source>
        <dbReference type="EMBL" id="PLW55672.1"/>
    </source>
</evidence>
<dbReference type="OrthoDB" id="2497575at2759"/>
<reference evidence="2 3" key="1">
    <citation type="submission" date="2017-11" db="EMBL/GenBank/DDBJ databases">
        <title>De novo assembly and phasing of dikaryotic genomes from two isolates of Puccinia coronata f. sp. avenae, the causal agent of oat crown rust.</title>
        <authorList>
            <person name="Miller M.E."/>
            <person name="Zhang Y."/>
            <person name="Omidvar V."/>
            <person name="Sperschneider J."/>
            <person name="Schwessinger B."/>
            <person name="Raley C."/>
            <person name="Palmer J.M."/>
            <person name="Garnica D."/>
            <person name="Upadhyaya N."/>
            <person name="Rathjen J."/>
            <person name="Taylor J.M."/>
            <person name="Park R.F."/>
            <person name="Dodds P.N."/>
            <person name="Hirsch C.D."/>
            <person name="Kianian S.F."/>
            <person name="Figueroa M."/>
        </authorList>
    </citation>
    <scope>NUCLEOTIDE SEQUENCE [LARGE SCALE GENOMIC DNA]</scope>
    <source>
        <strain evidence="2">12NC29</strain>
    </source>
</reference>
<dbReference type="EMBL" id="PGCJ01000029">
    <property type="protein sequence ID" value="PLW55672.1"/>
    <property type="molecule type" value="Genomic_DNA"/>
</dbReference>
<comment type="caution">
    <text evidence="2">The sequence shown here is derived from an EMBL/GenBank/DDBJ whole genome shotgun (WGS) entry which is preliminary data.</text>
</comment>
<feature type="region of interest" description="Disordered" evidence="1">
    <location>
        <begin position="1"/>
        <end position="32"/>
    </location>
</feature>
<name>A0A2N5W0F1_9BASI</name>